<dbReference type="SUPFAM" id="SSF51735">
    <property type="entry name" value="NAD(P)-binding Rossmann-fold domains"/>
    <property type="match status" value="1"/>
</dbReference>
<evidence type="ECO:0000256" key="2">
    <source>
        <dbReference type="ARBA" id="ARBA00023002"/>
    </source>
</evidence>
<dbReference type="Pfam" id="PF13561">
    <property type="entry name" value="adh_short_C2"/>
    <property type="match status" value="1"/>
</dbReference>
<dbReference type="Gene3D" id="3.40.50.720">
    <property type="entry name" value="NAD(P)-binding Rossmann-like Domain"/>
    <property type="match status" value="1"/>
</dbReference>
<proteinExistence type="inferred from homology"/>
<dbReference type="Proteomes" id="UP000266482">
    <property type="component" value="Unassembled WGS sequence"/>
</dbReference>
<dbReference type="PRINTS" id="PR00080">
    <property type="entry name" value="SDRFAMILY"/>
</dbReference>
<dbReference type="GO" id="GO:0008206">
    <property type="term" value="P:bile acid metabolic process"/>
    <property type="evidence" value="ECO:0007669"/>
    <property type="project" value="UniProtKB-ARBA"/>
</dbReference>
<dbReference type="OrthoDB" id="9803333at2"/>
<dbReference type="NCBIfam" id="NF009499">
    <property type="entry name" value="PRK12859.1"/>
    <property type="match status" value="1"/>
</dbReference>
<comment type="similarity">
    <text evidence="1">Belongs to the short-chain dehydrogenases/reductases (SDR) family.</text>
</comment>
<evidence type="ECO:0000313" key="4">
    <source>
        <dbReference type="Proteomes" id="UP000266482"/>
    </source>
</evidence>
<keyword evidence="4" id="KW-1185">Reference proteome</keyword>
<dbReference type="GO" id="GO:0016614">
    <property type="term" value="F:oxidoreductase activity, acting on CH-OH group of donors"/>
    <property type="evidence" value="ECO:0007669"/>
    <property type="project" value="UniProtKB-ARBA"/>
</dbReference>
<accession>A0A3A1V0K0</accession>
<dbReference type="PROSITE" id="PS00061">
    <property type="entry name" value="ADH_SHORT"/>
    <property type="match status" value="1"/>
</dbReference>
<dbReference type="NCBIfam" id="NF009389">
    <property type="entry name" value="PRK12748.1"/>
    <property type="match status" value="1"/>
</dbReference>
<dbReference type="InterPro" id="IPR002347">
    <property type="entry name" value="SDR_fam"/>
</dbReference>
<comment type="caution">
    <text evidence="3">The sequence shown here is derived from an EMBL/GenBank/DDBJ whole genome shotgun (WGS) entry which is preliminary data.</text>
</comment>
<name>A0A3A1V0K0_9BACL</name>
<reference evidence="3 4" key="1">
    <citation type="submission" date="2018-09" db="EMBL/GenBank/DDBJ databases">
        <title>Paenibacillus aracenensis nov. sp. isolated from a cave in southern Spain.</title>
        <authorList>
            <person name="Jurado V."/>
            <person name="Gutierrez-Patricio S."/>
            <person name="Gonzalez-Pimentel J.L."/>
            <person name="Miller A.Z."/>
            <person name="Laiz L."/>
            <person name="Saiz-Jimenez C."/>
        </authorList>
    </citation>
    <scope>NUCLEOTIDE SEQUENCE [LARGE SCALE GENOMIC DNA]</scope>
    <source>
        <strain evidence="3 4">DSM 22867</strain>
    </source>
</reference>
<evidence type="ECO:0000313" key="3">
    <source>
        <dbReference type="EMBL" id="RIX52143.1"/>
    </source>
</evidence>
<dbReference type="EMBL" id="QXQA01000008">
    <property type="protein sequence ID" value="RIX52143.1"/>
    <property type="molecule type" value="Genomic_DNA"/>
</dbReference>
<dbReference type="RefSeq" id="WP_119600375.1">
    <property type="nucleotide sequence ID" value="NZ_QXQA01000008.1"/>
</dbReference>
<dbReference type="InterPro" id="IPR020904">
    <property type="entry name" value="Sc_DH/Rdtase_CS"/>
</dbReference>
<sequence length="266" mass="28406">MTRLQGKVAIVTGASRPGGIGAAICRAFAAEGASLFFTHLYEYDKNNYPNDADASWPDLFAEELRKWGGKVEHMKLDLALPGSGAILLDEARKTVGFPTILVNNATYSVDADFRQLTEALIDAHCAVNMRGTFMLAAEFARMIEAEQTGNASTFNKGGRIINLTSGQGKGPMPGNLAYAATKGAISVFTESLAAELAPLRITVNAVDPGPTDSGWMSEGIKEALLPHFPMGRVGLPEDAARLITFLASDDSEWITGEIIHSRGGFI</sequence>
<protein>
    <submittedName>
        <fullName evidence="3">SDR family oxidoreductase</fullName>
    </submittedName>
</protein>
<organism evidence="3 4">
    <name type="scientific">Paenibacillus nanensis</name>
    <dbReference type="NCBI Taxonomy" id="393251"/>
    <lineage>
        <taxon>Bacteria</taxon>
        <taxon>Bacillati</taxon>
        <taxon>Bacillota</taxon>
        <taxon>Bacilli</taxon>
        <taxon>Bacillales</taxon>
        <taxon>Paenibacillaceae</taxon>
        <taxon>Paenibacillus</taxon>
    </lineage>
</organism>
<dbReference type="PANTHER" id="PTHR48107:SF7">
    <property type="entry name" value="RE15974P"/>
    <property type="match status" value="1"/>
</dbReference>
<keyword evidence="2" id="KW-0560">Oxidoreductase</keyword>
<dbReference type="PANTHER" id="PTHR48107">
    <property type="entry name" value="NADPH-DEPENDENT ALDEHYDE REDUCTASE-LIKE PROTEIN, CHLOROPLASTIC-RELATED"/>
    <property type="match status" value="1"/>
</dbReference>
<dbReference type="FunFam" id="3.40.50.720:FF:000084">
    <property type="entry name" value="Short-chain dehydrogenase reductase"/>
    <property type="match status" value="1"/>
</dbReference>
<gene>
    <name evidence="3" type="ORF">D3P08_14320</name>
</gene>
<dbReference type="PRINTS" id="PR00081">
    <property type="entry name" value="GDHRDH"/>
</dbReference>
<evidence type="ECO:0000256" key="1">
    <source>
        <dbReference type="ARBA" id="ARBA00006484"/>
    </source>
</evidence>
<dbReference type="InterPro" id="IPR036291">
    <property type="entry name" value="NAD(P)-bd_dom_sf"/>
</dbReference>
<dbReference type="AlphaFoldDB" id="A0A3A1V0K0"/>